<organism evidence="5 6">
    <name type="scientific">Rhodococcoides corynebacterioides</name>
    <dbReference type="NCBI Taxonomy" id="53972"/>
    <lineage>
        <taxon>Bacteria</taxon>
        <taxon>Bacillati</taxon>
        <taxon>Actinomycetota</taxon>
        <taxon>Actinomycetes</taxon>
        <taxon>Mycobacteriales</taxon>
        <taxon>Nocardiaceae</taxon>
        <taxon>Rhodococcoides</taxon>
    </lineage>
</organism>
<evidence type="ECO:0000259" key="4">
    <source>
        <dbReference type="Pfam" id="PF13439"/>
    </source>
</evidence>
<dbReference type="PANTHER" id="PTHR12526">
    <property type="entry name" value="GLYCOSYLTRANSFERASE"/>
    <property type="match status" value="1"/>
</dbReference>
<evidence type="ECO:0000256" key="2">
    <source>
        <dbReference type="ARBA" id="ARBA00022679"/>
    </source>
</evidence>
<keyword evidence="6" id="KW-1185">Reference proteome</keyword>
<protein>
    <submittedName>
        <fullName evidence="5">Glycosyltransferase involved in cell wall biosynthesis</fullName>
    </submittedName>
</protein>
<comment type="caution">
    <text evidence="5">The sequence shown here is derived from an EMBL/GenBank/DDBJ whole genome shotgun (WGS) entry which is preliminary data.</text>
</comment>
<dbReference type="RefSeq" id="WP_204866652.1">
    <property type="nucleotide sequence ID" value="NZ_JAFBBK010000001.1"/>
</dbReference>
<dbReference type="InterPro" id="IPR028098">
    <property type="entry name" value="Glyco_trans_4-like_N"/>
</dbReference>
<dbReference type="Gene3D" id="3.40.50.2000">
    <property type="entry name" value="Glycogen Phosphorylase B"/>
    <property type="match status" value="2"/>
</dbReference>
<keyword evidence="2" id="KW-0808">Transferase</keyword>
<dbReference type="PANTHER" id="PTHR12526:SF635">
    <property type="entry name" value="GLYCOSYL TRANSFERASE GROUP 1"/>
    <property type="match status" value="1"/>
</dbReference>
<dbReference type="InterPro" id="IPR001296">
    <property type="entry name" value="Glyco_trans_1"/>
</dbReference>
<reference evidence="5 6" key="1">
    <citation type="submission" date="2021-01" db="EMBL/GenBank/DDBJ databases">
        <title>Genomics of switchgrass bacterial isolates.</title>
        <authorList>
            <person name="Shade A."/>
        </authorList>
    </citation>
    <scope>NUCLEOTIDE SEQUENCE [LARGE SCALE GENOMIC DNA]</scope>
    <source>
        <strain evidence="5 6">PvP111</strain>
    </source>
</reference>
<keyword evidence="1" id="KW-0328">Glycosyltransferase</keyword>
<sequence>MRIAMVSEHSSPLAAPGGIDAGGQNVHVGCLAVALVDRGHDVSVFTRRDSRDLPDEVTVDHGYRVVHVPAGPPEPIAKDELLPHMGEFASRLAERWTRDRPDVVHAHFWMSGLAAQLAARPLAIPTVVTFHALGVVERRHQGTRDTSPLSRPKIERLIARGADHVVATCSDEVTELVRMGIPRRRVSVVPCGVDLEKFQPAPVSSPGPARRRRLVAVGRLVPRKGFDLTIAALASIPDTDLIIAGGERSDVSDDDEARRLKQIAVAHGVADRVRLVGQVSRDAMPDLLRSADIVVCTPTYEPFGIVPLEAMACGIPVVATAVGGFLDTVIDGVTGVLVHRRTPAAVADAVRRLLNDEGRRTGYGMSAADRARARYSWEQIAVDTDRVYRSLLPEPAATDTADVSGDDQLDRV</sequence>
<evidence type="ECO:0000313" key="5">
    <source>
        <dbReference type="EMBL" id="MBM7413919.1"/>
    </source>
</evidence>
<dbReference type="EMBL" id="JAFBBK010000001">
    <property type="protein sequence ID" value="MBM7413919.1"/>
    <property type="molecule type" value="Genomic_DNA"/>
</dbReference>
<dbReference type="Pfam" id="PF00534">
    <property type="entry name" value="Glycos_transf_1"/>
    <property type="match status" value="1"/>
</dbReference>
<name>A0ABS2KPM7_9NOCA</name>
<evidence type="ECO:0000256" key="1">
    <source>
        <dbReference type="ARBA" id="ARBA00022676"/>
    </source>
</evidence>
<gene>
    <name evidence="5" type="ORF">JOE42_000652</name>
</gene>
<evidence type="ECO:0000313" key="6">
    <source>
        <dbReference type="Proteomes" id="UP000703038"/>
    </source>
</evidence>
<proteinExistence type="predicted"/>
<evidence type="ECO:0000259" key="3">
    <source>
        <dbReference type="Pfam" id="PF00534"/>
    </source>
</evidence>
<dbReference type="SUPFAM" id="SSF53756">
    <property type="entry name" value="UDP-Glycosyltransferase/glycogen phosphorylase"/>
    <property type="match status" value="1"/>
</dbReference>
<accession>A0ABS2KPM7</accession>
<dbReference type="Pfam" id="PF13439">
    <property type="entry name" value="Glyco_transf_4"/>
    <property type="match status" value="1"/>
</dbReference>
<dbReference type="Proteomes" id="UP000703038">
    <property type="component" value="Unassembled WGS sequence"/>
</dbReference>
<feature type="domain" description="Glycosyl transferase family 1" evidence="3">
    <location>
        <begin position="210"/>
        <end position="362"/>
    </location>
</feature>
<feature type="domain" description="Glycosyltransferase subfamily 4-like N-terminal" evidence="4">
    <location>
        <begin position="22"/>
        <end position="197"/>
    </location>
</feature>